<keyword evidence="2" id="KW-0812">Transmembrane</keyword>
<comment type="caution">
    <text evidence="3">The sequence shown here is derived from an EMBL/GenBank/DDBJ whole genome shotgun (WGS) entry which is preliminary data.</text>
</comment>
<keyword evidence="2" id="KW-0472">Membrane</keyword>
<keyword evidence="4" id="KW-1185">Reference proteome</keyword>
<accession>N2BBK7</accession>
<reference evidence="3 4" key="1">
    <citation type="journal article" date="2014" name="Genome Announc.">
        <title>Draft genome sequences of the altered schaedler flora, a defined bacterial community from gnotobiotic mice.</title>
        <authorList>
            <person name="Wannemuehler M.J."/>
            <person name="Overstreet A.M."/>
            <person name="Ward D.V."/>
            <person name="Phillips G.J."/>
        </authorList>
    </citation>
    <scope>NUCLEOTIDE SEQUENCE [LARGE SCALE GENOMIC DNA]</scope>
    <source>
        <strain evidence="3 4">ASF492</strain>
    </source>
</reference>
<evidence type="ECO:0000313" key="3">
    <source>
        <dbReference type="EMBL" id="EMZ35863.1"/>
    </source>
</evidence>
<dbReference type="PATRIC" id="fig|1235802.3.peg.1005"/>
<evidence type="ECO:0000313" key="4">
    <source>
        <dbReference type="Proteomes" id="UP000012589"/>
    </source>
</evidence>
<dbReference type="AlphaFoldDB" id="N2BBK7"/>
<dbReference type="EMBL" id="AQFT01000024">
    <property type="protein sequence ID" value="EMZ35863.1"/>
    <property type="molecule type" value="Genomic_DNA"/>
</dbReference>
<gene>
    <name evidence="3" type="ORF">C823_00935</name>
</gene>
<dbReference type="HOGENOM" id="CLU_2245900_0_0_9"/>
<protein>
    <submittedName>
        <fullName evidence="3">Uncharacterized protein</fullName>
    </submittedName>
</protein>
<dbReference type="STRING" id="1235802.C823_00935"/>
<evidence type="ECO:0000256" key="1">
    <source>
        <dbReference type="SAM" id="MobiDB-lite"/>
    </source>
</evidence>
<feature type="transmembrane region" description="Helical" evidence="2">
    <location>
        <begin position="75"/>
        <end position="95"/>
    </location>
</feature>
<keyword evidence="2" id="KW-1133">Transmembrane helix</keyword>
<evidence type="ECO:0000256" key="2">
    <source>
        <dbReference type="SAM" id="Phobius"/>
    </source>
</evidence>
<sequence>MQWFGFEKIVAYRKTGDDSDSEGLTGDRTGGDMGDYLGTENDGTNQGSIAGNGKNDEKDWYADSDIPKTGNAIPLLLWSFLLTGAMLIVMTCYRFRMAVKHENQ</sequence>
<name>N2BBK7_9FIRM</name>
<dbReference type="Proteomes" id="UP000012589">
    <property type="component" value="Unassembled WGS sequence"/>
</dbReference>
<organism evidence="3 4">
    <name type="scientific">Eubacterium plexicaudatum ASF492</name>
    <dbReference type="NCBI Taxonomy" id="1235802"/>
    <lineage>
        <taxon>Bacteria</taxon>
        <taxon>Bacillati</taxon>
        <taxon>Bacillota</taxon>
        <taxon>Clostridia</taxon>
        <taxon>Eubacteriales</taxon>
        <taxon>Eubacteriaceae</taxon>
        <taxon>Eubacterium</taxon>
    </lineage>
</organism>
<feature type="region of interest" description="Disordered" evidence="1">
    <location>
        <begin position="16"/>
        <end position="56"/>
    </location>
</feature>
<proteinExistence type="predicted"/>